<dbReference type="EMBL" id="FQXP01000012">
    <property type="protein sequence ID" value="SHI08201.1"/>
    <property type="molecule type" value="Genomic_DNA"/>
</dbReference>
<sequence length="229" mass="26452">MMEGTIGKVLVVDDDENISEVIKIYLQNLGYDTMLAHDGKDALEKFSSYKPNLIILDVMLPYMDGIDVLKQIRRDSEVPVILLTAKGDTFDKVLGLELGADDYMVKPFEPKELTARVKAVLRRYNADNTNRETLTFEDLVIEIASYNVIYKGKEIKMPPKEFELLHYLASNKNKVFTREQLLCEVWGYDYPGDSRTVDVHIKRLREKLQGTMSWQIETVWGVGYKFEVR</sequence>
<organism evidence="12 13">
    <name type="scientific">Clostridium collagenovorans DSM 3089</name>
    <dbReference type="NCBI Taxonomy" id="1121306"/>
    <lineage>
        <taxon>Bacteria</taxon>
        <taxon>Bacillati</taxon>
        <taxon>Bacillota</taxon>
        <taxon>Clostridia</taxon>
        <taxon>Eubacteriales</taxon>
        <taxon>Clostridiaceae</taxon>
        <taxon>Clostridium</taxon>
    </lineage>
</organism>
<keyword evidence="6" id="KW-0804">Transcription</keyword>
<name>A0A1M5Y7Z3_9CLOT</name>
<dbReference type="SUPFAM" id="SSF46894">
    <property type="entry name" value="C-terminal effector domain of the bipartite response regulators"/>
    <property type="match status" value="1"/>
</dbReference>
<evidence type="ECO:0000256" key="7">
    <source>
        <dbReference type="ARBA" id="ARBA00024867"/>
    </source>
</evidence>
<dbReference type="GO" id="GO:0000976">
    <property type="term" value="F:transcription cis-regulatory region binding"/>
    <property type="evidence" value="ECO:0007669"/>
    <property type="project" value="TreeGrafter"/>
</dbReference>
<protein>
    <recommendedName>
        <fullName evidence="1">Stage 0 sporulation protein A homolog</fullName>
    </recommendedName>
</protein>
<dbReference type="InterPro" id="IPR039420">
    <property type="entry name" value="WalR-like"/>
</dbReference>
<feature type="domain" description="OmpR/PhoB-type" evidence="11">
    <location>
        <begin position="131"/>
        <end position="228"/>
    </location>
</feature>
<dbReference type="FunFam" id="1.10.10.10:FF:000018">
    <property type="entry name" value="DNA-binding response regulator ResD"/>
    <property type="match status" value="1"/>
</dbReference>
<keyword evidence="13" id="KW-1185">Reference proteome</keyword>
<dbReference type="InterPro" id="IPR001789">
    <property type="entry name" value="Sig_transdc_resp-reg_receiver"/>
</dbReference>
<proteinExistence type="predicted"/>
<dbReference type="SUPFAM" id="SSF52172">
    <property type="entry name" value="CheY-like"/>
    <property type="match status" value="1"/>
</dbReference>
<keyword evidence="5 9" id="KW-0238">DNA-binding</keyword>
<dbReference type="GO" id="GO:0005829">
    <property type="term" value="C:cytosol"/>
    <property type="evidence" value="ECO:0007669"/>
    <property type="project" value="TreeGrafter"/>
</dbReference>
<dbReference type="PANTHER" id="PTHR48111:SF21">
    <property type="entry name" value="DNA-BINDING DUAL MASTER TRANSCRIPTIONAL REGULATOR RPAA"/>
    <property type="match status" value="1"/>
</dbReference>
<dbReference type="Proteomes" id="UP000184526">
    <property type="component" value="Unassembled WGS sequence"/>
</dbReference>
<dbReference type="GO" id="GO:0032993">
    <property type="term" value="C:protein-DNA complex"/>
    <property type="evidence" value="ECO:0007669"/>
    <property type="project" value="TreeGrafter"/>
</dbReference>
<evidence type="ECO:0000256" key="8">
    <source>
        <dbReference type="PROSITE-ProRule" id="PRU00169"/>
    </source>
</evidence>
<dbReference type="InterPro" id="IPR036388">
    <property type="entry name" value="WH-like_DNA-bd_sf"/>
</dbReference>
<dbReference type="AlphaFoldDB" id="A0A1M5Y7Z3"/>
<dbReference type="Gene3D" id="3.40.50.2300">
    <property type="match status" value="1"/>
</dbReference>
<evidence type="ECO:0000256" key="4">
    <source>
        <dbReference type="ARBA" id="ARBA00023015"/>
    </source>
</evidence>
<keyword evidence="2 8" id="KW-0597">Phosphoprotein</keyword>
<dbReference type="InterPro" id="IPR016032">
    <property type="entry name" value="Sig_transdc_resp-reg_C-effctor"/>
</dbReference>
<dbReference type="GO" id="GO:0006355">
    <property type="term" value="P:regulation of DNA-templated transcription"/>
    <property type="evidence" value="ECO:0007669"/>
    <property type="project" value="InterPro"/>
</dbReference>
<evidence type="ECO:0000256" key="5">
    <source>
        <dbReference type="ARBA" id="ARBA00023125"/>
    </source>
</evidence>
<comment type="function">
    <text evidence="7">May play the central regulatory role in sporulation. It may be an element of the effector pathway responsible for the activation of sporulation genes in response to nutritional stress. Spo0A may act in concert with spo0H (a sigma factor) to control the expression of some genes that are critical to the sporulation process.</text>
</comment>
<evidence type="ECO:0000259" key="11">
    <source>
        <dbReference type="PROSITE" id="PS51755"/>
    </source>
</evidence>
<dbReference type="PROSITE" id="PS51755">
    <property type="entry name" value="OMPR_PHOB"/>
    <property type="match status" value="1"/>
</dbReference>
<dbReference type="Gene3D" id="1.10.10.10">
    <property type="entry name" value="Winged helix-like DNA-binding domain superfamily/Winged helix DNA-binding domain"/>
    <property type="match status" value="1"/>
</dbReference>
<reference evidence="12 13" key="1">
    <citation type="submission" date="2016-11" db="EMBL/GenBank/DDBJ databases">
        <authorList>
            <person name="Jaros S."/>
            <person name="Januszkiewicz K."/>
            <person name="Wedrychowicz H."/>
        </authorList>
    </citation>
    <scope>NUCLEOTIDE SEQUENCE [LARGE SCALE GENOMIC DNA]</scope>
    <source>
        <strain evidence="12 13">DSM 3089</strain>
    </source>
</reference>
<dbReference type="InterPro" id="IPR001867">
    <property type="entry name" value="OmpR/PhoB-type_DNA-bd"/>
</dbReference>
<evidence type="ECO:0000256" key="3">
    <source>
        <dbReference type="ARBA" id="ARBA00023012"/>
    </source>
</evidence>
<feature type="modified residue" description="4-aspartylphosphate" evidence="8">
    <location>
        <position position="57"/>
    </location>
</feature>
<dbReference type="SMART" id="SM00448">
    <property type="entry name" value="REC"/>
    <property type="match status" value="1"/>
</dbReference>
<dbReference type="STRING" id="1121306.SAMN02745196_02722"/>
<evidence type="ECO:0000313" key="12">
    <source>
        <dbReference type="EMBL" id="SHI08201.1"/>
    </source>
</evidence>
<evidence type="ECO:0000256" key="1">
    <source>
        <dbReference type="ARBA" id="ARBA00018672"/>
    </source>
</evidence>
<feature type="DNA-binding region" description="OmpR/PhoB-type" evidence="9">
    <location>
        <begin position="131"/>
        <end position="228"/>
    </location>
</feature>
<evidence type="ECO:0000256" key="2">
    <source>
        <dbReference type="ARBA" id="ARBA00022553"/>
    </source>
</evidence>
<dbReference type="Pfam" id="PF00072">
    <property type="entry name" value="Response_reg"/>
    <property type="match status" value="1"/>
</dbReference>
<dbReference type="SMART" id="SM00862">
    <property type="entry name" value="Trans_reg_C"/>
    <property type="match status" value="1"/>
</dbReference>
<feature type="domain" description="Response regulatory" evidence="10">
    <location>
        <begin position="8"/>
        <end position="121"/>
    </location>
</feature>
<dbReference type="PROSITE" id="PS50110">
    <property type="entry name" value="RESPONSE_REGULATORY"/>
    <property type="match status" value="1"/>
</dbReference>
<dbReference type="Pfam" id="PF00486">
    <property type="entry name" value="Trans_reg_C"/>
    <property type="match status" value="1"/>
</dbReference>
<dbReference type="CDD" id="cd00383">
    <property type="entry name" value="trans_reg_C"/>
    <property type="match status" value="1"/>
</dbReference>
<keyword evidence="4" id="KW-0805">Transcription regulation</keyword>
<gene>
    <name evidence="12" type="ORF">SAMN02745196_02722</name>
</gene>
<dbReference type="GO" id="GO:0000156">
    <property type="term" value="F:phosphorelay response regulator activity"/>
    <property type="evidence" value="ECO:0007669"/>
    <property type="project" value="TreeGrafter"/>
</dbReference>
<dbReference type="Gene3D" id="6.10.250.690">
    <property type="match status" value="1"/>
</dbReference>
<dbReference type="PANTHER" id="PTHR48111">
    <property type="entry name" value="REGULATOR OF RPOS"/>
    <property type="match status" value="1"/>
</dbReference>
<evidence type="ECO:0000256" key="9">
    <source>
        <dbReference type="PROSITE-ProRule" id="PRU01091"/>
    </source>
</evidence>
<evidence type="ECO:0000256" key="6">
    <source>
        <dbReference type="ARBA" id="ARBA00023163"/>
    </source>
</evidence>
<dbReference type="InterPro" id="IPR011006">
    <property type="entry name" value="CheY-like_superfamily"/>
</dbReference>
<evidence type="ECO:0000313" key="13">
    <source>
        <dbReference type="Proteomes" id="UP000184526"/>
    </source>
</evidence>
<keyword evidence="3" id="KW-0902">Two-component regulatory system</keyword>
<accession>A0A1M5Y7Z3</accession>
<evidence type="ECO:0000259" key="10">
    <source>
        <dbReference type="PROSITE" id="PS50110"/>
    </source>
</evidence>
<dbReference type="FunFam" id="3.40.50.2300:FF:000001">
    <property type="entry name" value="DNA-binding response regulator PhoB"/>
    <property type="match status" value="1"/>
</dbReference>